<dbReference type="PROSITE" id="PS50853">
    <property type="entry name" value="FN3"/>
    <property type="match status" value="1"/>
</dbReference>
<dbReference type="Gene3D" id="2.60.40.10">
    <property type="entry name" value="Immunoglobulins"/>
    <property type="match status" value="1"/>
</dbReference>
<dbReference type="KEGG" id="smon:AWR27_18365"/>
<feature type="signal peptide" evidence="4">
    <location>
        <begin position="1"/>
        <end position="19"/>
    </location>
</feature>
<reference evidence="6 7" key="1">
    <citation type="submission" date="2016-01" db="EMBL/GenBank/DDBJ databases">
        <authorList>
            <person name="Oliw E.H."/>
        </authorList>
    </citation>
    <scope>NUCLEOTIDE SEQUENCE [LARGE SCALE GENOMIC DNA]</scope>
    <source>
        <strain evidence="6 7">DY10</strain>
    </source>
</reference>
<keyword evidence="2" id="KW-0964">Secreted</keyword>
<dbReference type="GO" id="GO:0006508">
    <property type="term" value="P:proteolysis"/>
    <property type="evidence" value="ECO:0007669"/>
    <property type="project" value="InterPro"/>
</dbReference>
<evidence type="ECO:0000313" key="6">
    <source>
        <dbReference type="EMBL" id="AQG81112.1"/>
    </source>
</evidence>
<keyword evidence="4" id="KW-0732">Signal</keyword>
<accession>A0A1P9X0H6</accession>
<keyword evidence="3" id="KW-0378">Hydrolase</keyword>
<dbReference type="EMBL" id="CP014263">
    <property type="protein sequence ID" value="AQG81112.1"/>
    <property type="molecule type" value="Genomic_DNA"/>
</dbReference>
<dbReference type="InterPro" id="IPR003961">
    <property type="entry name" value="FN3_dom"/>
</dbReference>
<keyword evidence="3" id="KW-0482">Metalloprotease</keyword>
<dbReference type="RefSeq" id="WP_077132575.1">
    <property type="nucleotide sequence ID" value="NZ_CP014263.1"/>
</dbReference>
<dbReference type="PANTHER" id="PTHR12147:SF26">
    <property type="entry name" value="PEPTIDASE M28 DOMAIN-CONTAINING PROTEIN"/>
    <property type="match status" value="1"/>
</dbReference>
<evidence type="ECO:0000256" key="3">
    <source>
        <dbReference type="ARBA" id="ARBA00023049"/>
    </source>
</evidence>
<organism evidence="6 7">
    <name type="scientific">Spirosoma montaniterrae</name>
    <dbReference type="NCBI Taxonomy" id="1178516"/>
    <lineage>
        <taxon>Bacteria</taxon>
        <taxon>Pseudomonadati</taxon>
        <taxon>Bacteroidota</taxon>
        <taxon>Cytophagia</taxon>
        <taxon>Cytophagales</taxon>
        <taxon>Cytophagaceae</taxon>
        <taxon>Spirosoma</taxon>
    </lineage>
</organism>
<dbReference type="InterPro" id="IPR007484">
    <property type="entry name" value="Peptidase_M28"/>
</dbReference>
<dbReference type="SUPFAM" id="SSF53187">
    <property type="entry name" value="Zn-dependent exopeptidases"/>
    <property type="match status" value="1"/>
</dbReference>
<dbReference type="Pfam" id="PF04389">
    <property type="entry name" value="Peptidase_M28"/>
    <property type="match status" value="1"/>
</dbReference>
<evidence type="ECO:0000256" key="1">
    <source>
        <dbReference type="ARBA" id="ARBA00004613"/>
    </source>
</evidence>
<dbReference type="AlphaFoldDB" id="A0A1P9X0H6"/>
<keyword evidence="7" id="KW-1185">Reference proteome</keyword>
<protein>
    <submittedName>
        <fullName evidence="6">Peptidase M28</fullName>
    </submittedName>
</protein>
<dbReference type="PANTHER" id="PTHR12147">
    <property type="entry name" value="METALLOPEPTIDASE M28 FAMILY MEMBER"/>
    <property type="match status" value="1"/>
</dbReference>
<dbReference type="GO" id="GO:0008235">
    <property type="term" value="F:metalloexopeptidase activity"/>
    <property type="evidence" value="ECO:0007669"/>
    <property type="project" value="InterPro"/>
</dbReference>
<proteinExistence type="predicted"/>
<dbReference type="InterPro" id="IPR036116">
    <property type="entry name" value="FN3_sf"/>
</dbReference>
<feature type="domain" description="Fibronectin type-III" evidence="5">
    <location>
        <begin position="377"/>
        <end position="468"/>
    </location>
</feature>
<gene>
    <name evidence="6" type="ORF">AWR27_18365</name>
</gene>
<dbReference type="OrthoDB" id="9787436at2"/>
<dbReference type="InterPro" id="IPR045175">
    <property type="entry name" value="M28_fam"/>
</dbReference>
<dbReference type="GO" id="GO:0005576">
    <property type="term" value="C:extracellular region"/>
    <property type="evidence" value="ECO:0007669"/>
    <property type="project" value="UniProtKB-SubCell"/>
</dbReference>
<evidence type="ECO:0000256" key="2">
    <source>
        <dbReference type="ARBA" id="ARBA00022525"/>
    </source>
</evidence>
<evidence type="ECO:0000256" key="4">
    <source>
        <dbReference type="SAM" id="SignalP"/>
    </source>
</evidence>
<keyword evidence="3" id="KW-0645">Protease</keyword>
<dbReference type="SUPFAM" id="SSF49265">
    <property type="entry name" value="Fibronectin type III"/>
    <property type="match status" value="1"/>
</dbReference>
<comment type="subcellular location">
    <subcellularLocation>
        <location evidence="1">Secreted</location>
    </subcellularLocation>
</comment>
<dbReference type="Proteomes" id="UP000187941">
    <property type="component" value="Chromosome"/>
</dbReference>
<sequence length="468" mass="52167">MKKQLLVTSFLFLSSLAEAQTILNRDPQIAELVTQISADSLRAHINGLVSFGTRHTLSVSTPGASTPGTTTAPKKGIGAARQWILGKFQQYARQSGGRMTASLDTWTLQPDGRRIDKPADMGNVMAVLKGTDPTDTRVFIVQGHMDSRVSNVMNREADAPGANDDGSGTAAVIELCRVLSRAQFPATIIFATLTGEEQGLLGAEHLSERAVREKWNLEAVLNNDIMGSNHSNETNIIDNTRLRVFSEGLPANMLKDTTGRIAQIRNFGNENDGKARTLARYVKELGERYVENLEVVLIYRNDRYLRGGDHTPFVQRGFAAVRLTEMNENYNHQHQDLRTENNVEYGDYAKHMDFEYLRKNTAVNLATLANLAKAPAVPHDVRIDVRNLTNSTALYWQAPKTSGAASRNVKGYYVLMRETHWPFWQKKFFTTKLGMTLPYSKDNYYFAVQSVSDDGNESLPVLPAPNLR</sequence>
<evidence type="ECO:0000313" key="7">
    <source>
        <dbReference type="Proteomes" id="UP000187941"/>
    </source>
</evidence>
<dbReference type="STRING" id="1178516.AWR27_18365"/>
<evidence type="ECO:0000259" key="5">
    <source>
        <dbReference type="PROSITE" id="PS50853"/>
    </source>
</evidence>
<dbReference type="InterPro" id="IPR013783">
    <property type="entry name" value="Ig-like_fold"/>
</dbReference>
<name>A0A1P9X0H6_9BACT</name>
<dbReference type="Gene3D" id="3.40.630.10">
    <property type="entry name" value="Zn peptidases"/>
    <property type="match status" value="1"/>
</dbReference>
<feature type="chain" id="PRO_5013360852" evidence="4">
    <location>
        <begin position="20"/>
        <end position="468"/>
    </location>
</feature>